<evidence type="ECO:0000256" key="1">
    <source>
        <dbReference type="ARBA" id="ARBA00007626"/>
    </source>
</evidence>
<dbReference type="OMA" id="AFMMNQL"/>
<dbReference type="STRING" id="1116229.S3DS06"/>
<dbReference type="AlphaFoldDB" id="S3DS06"/>
<dbReference type="RefSeq" id="XP_008083337.1">
    <property type="nucleotide sequence ID" value="XM_008085146.1"/>
</dbReference>
<organism evidence="4 5">
    <name type="scientific">Glarea lozoyensis (strain ATCC 20868 / MF5171)</name>
    <dbReference type="NCBI Taxonomy" id="1116229"/>
    <lineage>
        <taxon>Eukaryota</taxon>
        <taxon>Fungi</taxon>
        <taxon>Dikarya</taxon>
        <taxon>Ascomycota</taxon>
        <taxon>Pezizomycotina</taxon>
        <taxon>Leotiomycetes</taxon>
        <taxon>Helotiales</taxon>
        <taxon>Helotiaceae</taxon>
        <taxon>Glarea</taxon>
    </lineage>
</organism>
<sequence>MPPPRHLLAPRITGFICRSCLLRLEPPRTPRPPWLTRNATSKAGRPQRGSKPSPKEEDKIVRYYDQTPDGERREVPEYGEEEAFLDSIGAEMGEINAKYKEILGPEKYDATAEEDMEHAIQGRINEEEDTRDITMATNDLENLIAKIKALSDKEVVTEDDKKKIREILFNIKPNPEILKFRRDRDSRSFEDLDPEDVPPDPSNIQPGVIPRFEDSIAWRSPSKNSEAAIGGTGIDFDIPLRHFPESFRPYIRALVANLQRIPGATSEENRKLRRTLWRSYLMCRSALVSMPSRIPRGFWSHLWMLFSKDDSTNYVDRMAHIMYLGEDMQKANTAMDLSQKFLYLEALLVHGNLEVAERLWKSCEGEAKAKGRSGESFELGVKLFCRKGEPNRALELANKRLSGREMDGSAYRILLPILQTCLAINKPSSIQMAWEIYCQLRIKLGSEMKIGDWDTITMSFLEADRSNMALATFKDMMLKPNTKIDHKSTEVYHPRDSKNGLSVKVDTPVRLPSEFNNKFFFGSWIKKLLGDGEIDAAKKVFDLMADRGMLPDARHVNGFIGACIREGTQDRISLAEDIAWKMISRRLDIVSVRRAPSDLEAPLRAIDSTGKPAVKSLAVGFAPPATIETFCILVQLYRRRQQDQSLTDLVDVMRRSEITPNTAFMNEMLSVDAKNVKNDGWMWEKYQSLSASAASAPDYETFTIMWRTLCQHSNGMLNRPHERLKVARSLFSEMIKHKSRLRKAGPLPKEVYDYIILGFSLAEDQPGTAVALNALRVHFSASPDEDTARTIILQLAKLGQKNPHGYRSRRLGLRNAATQARIEKVTKVFQQLKKARDEALLQQGTVFDNLSEEEKSREALIVLTELLRHAFQTKTETEERKLYTVSVVCEKAAEQMSVPECATWAPS</sequence>
<dbReference type="KEGG" id="glz:GLAREA_00388"/>
<proteinExistence type="inferred from homology"/>
<dbReference type="PANTHER" id="PTHR46128:SF329">
    <property type="entry name" value="MITOCHONDRIAL GROUP I INTRON SPLICING FACTOR DMR1"/>
    <property type="match status" value="1"/>
</dbReference>
<evidence type="ECO:0000313" key="4">
    <source>
        <dbReference type="EMBL" id="EPE29228.1"/>
    </source>
</evidence>
<dbReference type="HOGENOM" id="CLU_014148_0_0_1"/>
<dbReference type="PANTHER" id="PTHR46128">
    <property type="entry name" value="MITOCHONDRIAL GROUP I INTRON SPLICING FACTOR CCM1"/>
    <property type="match status" value="1"/>
</dbReference>
<dbReference type="eggNOG" id="ENOG502S3E1">
    <property type="taxonomic scope" value="Eukaryota"/>
</dbReference>
<feature type="repeat" description="PPR" evidence="2">
    <location>
        <begin position="517"/>
        <end position="551"/>
    </location>
</feature>
<accession>S3DS06</accession>
<evidence type="ECO:0000256" key="2">
    <source>
        <dbReference type="PROSITE-ProRule" id="PRU00708"/>
    </source>
</evidence>
<dbReference type="Proteomes" id="UP000016922">
    <property type="component" value="Unassembled WGS sequence"/>
</dbReference>
<comment type="similarity">
    <text evidence="1">Belongs to the PPR family. P subfamily.</text>
</comment>
<dbReference type="Gene3D" id="1.25.40.10">
    <property type="entry name" value="Tetratricopeptide repeat domain"/>
    <property type="match status" value="1"/>
</dbReference>
<dbReference type="GeneID" id="19459446"/>
<evidence type="ECO:0000256" key="3">
    <source>
        <dbReference type="SAM" id="MobiDB-lite"/>
    </source>
</evidence>
<dbReference type="InterPro" id="IPR002885">
    <property type="entry name" value="PPR_rpt"/>
</dbReference>
<keyword evidence="5" id="KW-1185">Reference proteome</keyword>
<evidence type="ECO:0000313" key="5">
    <source>
        <dbReference type="Proteomes" id="UP000016922"/>
    </source>
</evidence>
<reference evidence="4 5" key="1">
    <citation type="journal article" date="2013" name="BMC Genomics">
        <title>Genomics-driven discovery of the pneumocandin biosynthetic gene cluster in the fungus Glarea lozoyensis.</title>
        <authorList>
            <person name="Chen L."/>
            <person name="Yue Q."/>
            <person name="Zhang X."/>
            <person name="Xiang M."/>
            <person name="Wang C."/>
            <person name="Li S."/>
            <person name="Che Y."/>
            <person name="Ortiz-Lopez F.J."/>
            <person name="Bills G.F."/>
            <person name="Liu X."/>
            <person name="An Z."/>
        </authorList>
    </citation>
    <scope>NUCLEOTIDE SEQUENCE [LARGE SCALE GENOMIC DNA]</scope>
    <source>
        <strain evidence="5">ATCC 20868 / MF5171</strain>
    </source>
</reference>
<protein>
    <recommendedName>
        <fullName evidence="6">Pentatricopeptide repeat-containing protein</fullName>
    </recommendedName>
</protein>
<gene>
    <name evidence="4" type="ORF">GLAREA_00388</name>
</gene>
<dbReference type="PROSITE" id="PS51375">
    <property type="entry name" value="PPR"/>
    <property type="match status" value="1"/>
</dbReference>
<evidence type="ECO:0008006" key="6">
    <source>
        <dbReference type="Google" id="ProtNLM"/>
    </source>
</evidence>
<name>S3DS06_GLAL2</name>
<feature type="compositionally biased region" description="Basic and acidic residues" evidence="3">
    <location>
        <begin position="53"/>
        <end position="62"/>
    </location>
</feature>
<dbReference type="InterPro" id="IPR050872">
    <property type="entry name" value="PPR_P_subfamily"/>
</dbReference>
<dbReference type="InterPro" id="IPR011990">
    <property type="entry name" value="TPR-like_helical_dom_sf"/>
</dbReference>
<dbReference type="OrthoDB" id="185373at2759"/>
<dbReference type="EMBL" id="KE145367">
    <property type="protein sequence ID" value="EPE29228.1"/>
    <property type="molecule type" value="Genomic_DNA"/>
</dbReference>
<feature type="region of interest" description="Disordered" evidence="3">
    <location>
        <begin position="183"/>
        <end position="206"/>
    </location>
</feature>
<feature type="region of interest" description="Disordered" evidence="3">
    <location>
        <begin position="27"/>
        <end position="73"/>
    </location>
</feature>